<accession>A0A4Y9IJC0</accession>
<dbReference type="InterPro" id="IPR036291">
    <property type="entry name" value="NAD(P)-bd_dom_sf"/>
</dbReference>
<dbReference type="PANTHER" id="PTHR21708">
    <property type="entry name" value="PROBABLE 2-DEHYDROPANTOATE 2-REDUCTASE"/>
    <property type="match status" value="1"/>
</dbReference>
<reference evidence="2 3" key="1">
    <citation type="submission" date="2019-03" db="EMBL/GenBank/DDBJ databases">
        <title>Diversity of the mouse oral microbiome.</title>
        <authorList>
            <person name="Joseph S."/>
            <person name="Aduse-Opoku J."/>
            <person name="Curtis M."/>
            <person name="Wade W."/>
            <person name="Hashim A."/>
        </authorList>
    </citation>
    <scope>NUCLEOTIDE SEQUENCE [LARGE SCALE GENOMIC DNA]</scope>
    <source>
        <strain evidence="2 3">P11</strain>
    </source>
</reference>
<evidence type="ECO:0000313" key="3">
    <source>
        <dbReference type="Proteomes" id="UP000298285"/>
    </source>
</evidence>
<dbReference type="Pfam" id="PF02558">
    <property type="entry name" value="ApbA"/>
    <property type="match status" value="1"/>
</dbReference>
<dbReference type="Gene3D" id="3.40.50.720">
    <property type="entry name" value="NAD(P)-binding Rossmann-like Domain"/>
    <property type="match status" value="1"/>
</dbReference>
<dbReference type="Proteomes" id="UP000298285">
    <property type="component" value="Unassembled WGS sequence"/>
</dbReference>
<dbReference type="EMBL" id="SPPK01000005">
    <property type="protein sequence ID" value="TFU87222.1"/>
    <property type="molecule type" value="Genomic_DNA"/>
</dbReference>
<dbReference type="GO" id="GO:0005737">
    <property type="term" value="C:cytoplasm"/>
    <property type="evidence" value="ECO:0007669"/>
    <property type="project" value="TreeGrafter"/>
</dbReference>
<dbReference type="AlphaFoldDB" id="A0A4Y9IJC0"/>
<dbReference type="RefSeq" id="WP_135106506.1">
    <property type="nucleotide sequence ID" value="NZ_JADGKW010000005.1"/>
</dbReference>
<proteinExistence type="predicted"/>
<gene>
    <name evidence="2" type="ORF">E4T88_14075</name>
</gene>
<dbReference type="InterPro" id="IPR013332">
    <property type="entry name" value="KPR_N"/>
</dbReference>
<feature type="domain" description="Ketopantoate reductase N-terminal" evidence="1">
    <location>
        <begin position="3"/>
        <end position="146"/>
    </location>
</feature>
<dbReference type="InterPro" id="IPR051402">
    <property type="entry name" value="KPR-Related"/>
</dbReference>
<evidence type="ECO:0000313" key="2">
    <source>
        <dbReference type="EMBL" id="TFU87222.1"/>
    </source>
</evidence>
<dbReference type="OrthoDB" id="9793586at2"/>
<dbReference type="SUPFAM" id="SSF51735">
    <property type="entry name" value="NAD(P)-binding Rossmann-fold domains"/>
    <property type="match status" value="1"/>
</dbReference>
<organism evidence="2 3">
    <name type="scientific">Dysgonomonas mossii</name>
    <dbReference type="NCBI Taxonomy" id="163665"/>
    <lineage>
        <taxon>Bacteria</taxon>
        <taxon>Pseudomonadati</taxon>
        <taxon>Bacteroidota</taxon>
        <taxon>Bacteroidia</taxon>
        <taxon>Bacteroidales</taxon>
        <taxon>Dysgonomonadaceae</taxon>
        <taxon>Dysgonomonas</taxon>
    </lineage>
</organism>
<evidence type="ECO:0000259" key="1">
    <source>
        <dbReference type="Pfam" id="PF02558"/>
    </source>
</evidence>
<dbReference type="PANTHER" id="PTHR21708:SF26">
    <property type="entry name" value="2-DEHYDROPANTOATE 2-REDUCTASE"/>
    <property type="match status" value="1"/>
</dbReference>
<sequence>MKILIYGAGIVGCTYGWQLSEAGCDITVLVRPGKKESIKQEGITINYSDFRSGTKIVKEIVFRPKVIDCLLVDNDFEYIIVTTNNLHLTEILPILKESAGQAHILFFLNMWIDDFREIEKYLSPNQYLFGFPFMAGGGRENNVIHSAISGLKYSHTPLGETDGSITPRVQKIADALEKSNLKPMLYKQIKVWLITHYAVAAGLSAGIIMAGGGKAFSSDTEILRHTFKAIREGLKICSKIGFDSKSEKSNKLYYLPLFIGTAIAKKVYSNEALCLMFDGHTQHSPDEMQKMLNDIIDCGKNHNIQTPYLSDFEEKLKYKS</sequence>
<protein>
    <submittedName>
        <fullName evidence="2">Ketopantoate reductase family protein</fullName>
    </submittedName>
</protein>
<comment type="caution">
    <text evidence="2">The sequence shown here is derived from an EMBL/GenBank/DDBJ whole genome shotgun (WGS) entry which is preliminary data.</text>
</comment>
<name>A0A4Y9IJC0_9BACT</name>